<dbReference type="Gene3D" id="3.40.50.1110">
    <property type="entry name" value="SGNH hydrolase"/>
    <property type="match status" value="1"/>
</dbReference>
<feature type="signal peptide" evidence="2">
    <location>
        <begin position="1"/>
        <end position="16"/>
    </location>
</feature>
<gene>
    <name evidence="3" type="ORF">N7517_002974</name>
</gene>
<dbReference type="PANTHER" id="PTHR45648">
    <property type="entry name" value="GDSL LIPASE/ACYLHYDROLASE FAMILY PROTEIN (AFU_ORTHOLOGUE AFUA_4G14700)"/>
    <property type="match status" value="1"/>
</dbReference>
<organism evidence="3 4">
    <name type="scientific">Penicillium concentricum</name>
    <dbReference type="NCBI Taxonomy" id="293559"/>
    <lineage>
        <taxon>Eukaryota</taxon>
        <taxon>Fungi</taxon>
        <taxon>Dikarya</taxon>
        <taxon>Ascomycota</taxon>
        <taxon>Pezizomycotina</taxon>
        <taxon>Eurotiomycetes</taxon>
        <taxon>Eurotiomycetidae</taxon>
        <taxon>Eurotiales</taxon>
        <taxon>Aspergillaceae</taxon>
        <taxon>Penicillium</taxon>
    </lineage>
</organism>
<dbReference type="RefSeq" id="XP_056584839.1">
    <property type="nucleotide sequence ID" value="XM_056720704.1"/>
</dbReference>
<feature type="chain" id="PRO_5040756516" evidence="2">
    <location>
        <begin position="17"/>
        <end position="294"/>
    </location>
</feature>
<evidence type="ECO:0000313" key="3">
    <source>
        <dbReference type="EMBL" id="KAJ5385063.1"/>
    </source>
</evidence>
<dbReference type="AlphaFoldDB" id="A0A9W9SY49"/>
<dbReference type="GeneID" id="81459887"/>
<dbReference type="CDD" id="cd01846">
    <property type="entry name" value="fatty_acyltransferase_like"/>
    <property type="match status" value="1"/>
</dbReference>
<reference evidence="3" key="1">
    <citation type="submission" date="2022-12" db="EMBL/GenBank/DDBJ databases">
        <authorList>
            <person name="Petersen C."/>
        </authorList>
    </citation>
    <scope>NUCLEOTIDE SEQUENCE</scope>
    <source>
        <strain evidence="3">IBT 3081</strain>
    </source>
</reference>
<evidence type="ECO:0000313" key="4">
    <source>
        <dbReference type="Proteomes" id="UP001147752"/>
    </source>
</evidence>
<protein>
    <submittedName>
        <fullName evidence="3">Lipase GDSL</fullName>
    </submittedName>
</protein>
<keyword evidence="2" id="KW-0732">Signal</keyword>
<accession>A0A9W9SY49</accession>
<name>A0A9W9SY49_9EURO</name>
<sequence length="294" mass="31335">MKYIISMIAGAGLAAAAPLQARATNSFFFTFGDSYSMTSFDVSGTQPTPGNPMGNPTLGTGTTGGGINWVGDLTTVNNASLVLSYNFAVGGASLDNSLVKTNTAEDMVTQVASFETAYSKKPATAPWTSDNAVFGFWIGINDIGWAASSNDASVLVPKIMAQYKAQAEKLYANGGRKFIFLNVPPVSRSPQIANQGTAVATNHAKWLAAFNAALKTMVNEFIADNSGTTTVLYDTFAFMDKVLDAPATYGFNDATCINDDGTSCVWWNDYHPGHAYHKLQAADMKEHMHSLGAW</sequence>
<dbReference type="GO" id="GO:0016788">
    <property type="term" value="F:hydrolase activity, acting on ester bonds"/>
    <property type="evidence" value="ECO:0007669"/>
    <property type="project" value="InterPro"/>
</dbReference>
<comment type="caution">
    <text evidence="3">The sequence shown here is derived from an EMBL/GenBank/DDBJ whole genome shotgun (WGS) entry which is preliminary data.</text>
</comment>
<dbReference type="PANTHER" id="PTHR45648:SF22">
    <property type="entry name" value="GDSL LIPASE_ACYLHYDROLASE FAMILY PROTEIN (AFU_ORTHOLOGUE AFUA_4G14700)"/>
    <property type="match status" value="1"/>
</dbReference>
<dbReference type="Pfam" id="PF00657">
    <property type="entry name" value="Lipase_GDSL"/>
    <property type="match status" value="1"/>
</dbReference>
<dbReference type="InterPro" id="IPR051058">
    <property type="entry name" value="GDSL_Est/Lipase"/>
</dbReference>
<keyword evidence="4" id="KW-1185">Reference proteome</keyword>
<dbReference type="InterPro" id="IPR036514">
    <property type="entry name" value="SGNH_hydro_sf"/>
</dbReference>
<dbReference type="InterPro" id="IPR001087">
    <property type="entry name" value="GDSL"/>
</dbReference>
<dbReference type="OrthoDB" id="1600564at2759"/>
<evidence type="ECO:0000256" key="1">
    <source>
        <dbReference type="ARBA" id="ARBA00022801"/>
    </source>
</evidence>
<dbReference type="SUPFAM" id="SSF52266">
    <property type="entry name" value="SGNH hydrolase"/>
    <property type="match status" value="1"/>
</dbReference>
<keyword evidence="1" id="KW-0378">Hydrolase</keyword>
<evidence type="ECO:0000256" key="2">
    <source>
        <dbReference type="SAM" id="SignalP"/>
    </source>
</evidence>
<dbReference type="Proteomes" id="UP001147752">
    <property type="component" value="Unassembled WGS sequence"/>
</dbReference>
<dbReference type="EMBL" id="JAPZBT010000001">
    <property type="protein sequence ID" value="KAJ5385063.1"/>
    <property type="molecule type" value="Genomic_DNA"/>
</dbReference>
<proteinExistence type="predicted"/>
<reference evidence="3" key="2">
    <citation type="journal article" date="2023" name="IMA Fungus">
        <title>Comparative genomic study of the Penicillium genus elucidates a diverse pangenome and 15 lateral gene transfer events.</title>
        <authorList>
            <person name="Petersen C."/>
            <person name="Sorensen T."/>
            <person name="Nielsen M.R."/>
            <person name="Sondergaard T.E."/>
            <person name="Sorensen J.L."/>
            <person name="Fitzpatrick D.A."/>
            <person name="Frisvad J.C."/>
            <person name="Nielsen K.L."/>
        </authorList>
    </citation>
    <scope>NUCLEOTIDE SEQUENCE</scope>
    <source>
        <strain evidence="3">IBT 3081</strain>
    </source>
</reference>